<feature type="compositionally biased region" description="Low complexity" evidence="1">
    <location>
        <begin position="14"/>
        <end position="32"/>
    </location>
</feature>
<dbReference type="EMBL" id="JACCBB010000001">
    <property type="protein sequence ID" value="NYD24541.1"/>
    <property type="molecule type" value="Genomic_DNA"/>
</dbReference>
<feature type="compositionally biased region" description="Basic and acidic residues" evidence="1">
    <location>
        <begin position="1"/>
        <end position="12"/>
    </location>
</feature>
<protein>
    <recommendedName>
        <fullName evidence="4">DUF5709 domain-containing protein</fullName>
    </recommendedName>
</protein>
<dbReference type="AlphaFoldDB" id="A0A7Y9DQ89"/>
<proteinExistence type="predicted"/>
<name>A0A7Y9DQ89_9ACTN</name>
<sequence length="105" mass="11686">MSEQPYEPRDPDVDPLADPDLQQVDPDASPSADDPEVLSTDTLMRDDQDDQGWEPEYRLSGFTAELIADGDRDDETLETRLAQEEPDVDPSSAAASDSDQDYRQV</sequence>
<dbReference type="RefSeq" id="WP_179754994.1">
    <property type="nucleotide sequence ID" value="NZ_BAAAGN010000026.1"/>
</dbReference>
<keyword evidence="3" id="KW-1185">Reference proteome</keyword>
<reference evidence="2 3" key="1">
    <citation type="submission" date="2020-07" db="EMBL/GenBank/DDBJ databases">
        <title>Sequencing the genomes of 1000 actinobacteria strains.</title>
        <authorList>
            <person name="Klenk H.-P."/>
        </authorList>
    </citation>
    <scope>NUCLEOTIDE SEQUENCE [LARGE SCALE GENOMIC DNA]</scope>
    <source>
        <strain evidence="2 3">DSM 7487</strain>
    </source>
</reference>
<feature type="region of interest" description="Disordered" evidence="1">
    <location>
        <begin position="1"/>
        <end position="105"/>
    </location>
</feature>
<accession>A0A7Y9DQ89</accession>
<comment type="caution">
    <text evidence="2">The sequence shown here is derived from an EMBL/GenBank/DDBJ whole genome shotgun (WGS) entry which is preliminary data.</text>
</comment>
<evidence type="ECO:0008006" key="4">
    <source>
        <dbReference type="Google" id="ProtNLM"/>
    </source>
</evidence>
<evidence type="ECO:0000313" key="2">
    <source>
        <dbReference type="EMBL" id="NYD24541.1"/>
    </source>
</evidence>
<gene>
    <name evidence="2" type="ORF">BJ968_004081</name>
</gene>
<evidence type="ECO:0000313" key="3">
    <source>
        <dbReference type="Proteomes" id="UP000521922"/>
    </source>
</evidence>
<dbReference type="Proteomes" id="UP000521922">
    <property type="component" value="Unassembled WGS sequence"/>
</dbReference>
<evidence type="ECO:0000256" key="1">
    <source>
        <dbReference type="SAM" id="MobiDB-lite"/>
    </source>
</evidence>
<organism evidence="2 3">
    <name type="scientific">Kineococcus aurantiacus</name>
    <dbReference type="NCBI Taxonomy" id="37633"/>
    <lineage>
        <taxon>Bacteria</taxon>
        <taxon>Bacillati</taxon>
        <taxon>Actinomycetota</taxon>
        <taxon>Actinomycetes</taxon>
        <taxon>Kineosporiales</taxon>
        <taxon>Kineosporiaceae</taxon>
        <taxon>Kineococcus</taxon>
    </lineage>
</organism>